<gene>
    <name evidence="1" type="ORF">H9977_01935</name>
</gene>
<dbReference type="InterPro" id="IPR008969">
    <property type="entry name" value="CarboxyPept-like_regulatory"/>
</dbReference>
<dbReference type="Pfam" id="PF13715">
    <property type="entry name" value="CarbopepD_reg_2"/>
    <property type="match status" value="1"/>
</dbReference>
<dbReference type="SUPFAM" id="SSF49464">
    <property type="entry name" value="Carboxypeptidase regulatory domain-like"/>
    <property type="match status" value="1"/>
</dbReference>
<organism evidence="1 2">
    <name type="scientific">Candidatus Parabacteroides intestinipullorum</name>
    <dbReference type="NCBI Taxonomy" id="2838723"/>
    <lineage>
        <taxon>Bacteria</taxon>
        <taxon>Pseudomonadati</taxon>
        <taxon>Bacteroidota</taxon>
        <taxon>Bacteroidia</taxon>
        <taxon>Bacteroidales</taxon>
        <taxon>Tannerellaceae</taxon>
        <taxon>Parabacteroides</taxon>
    </lineage>
</organism>
<evidence type="ECO:0000313" key="1">
    <source>
        <dbReference type="EMBL" id="HIX73800.1"/>
    </source>
</evidence>
<dbReference type="EMBL" id="DXEL01000019">
    <property type="protein sequence ID" value="HIX73800.1"/>
    <property type="molecule type" value="Genomic_DNA"/>
</dbReference>
<name>A0A9D1X728_9BACT</name>
<dbReference type="SUPFAM" id="SSF56935">
    <property type="entry name" value="Porins"/>
    <property type="match status" value="1"/>
</dbReference>
<protein>
    <submittedName>
        <fullName evidence="1">Carboxypeptidase-like regulatory domain-containing protein</fullName>
    </submittedName>
</protein>
<keyword evidence="1" id="KW-0121">Carboxypeptidase</keyword>
<accession>A0A9D1X728</accession>
<reference evidence="1" key="1">
    <citation type="journal article" date="2021" name="PeerJ">
        <title>Extensive microbial diversity within the chicken gut microbiome revealed by metagenomics and culture.</title>
        <authorList>
            <person name="Gilroy R."/>
            <person name="Ravi A."/>
            <person name="Getino M."/>
            <person name="Pursley I."/>
            <person name="Horton D.L."/>
            <person name="Alikhan N.F."/>
            <person name="Baker D."/>
            <person name="Gharbi K."/>
            <person name="Hall N."/>
            <person name="Watson M."/>
            <person name="Adriaenssens E.M."/>
            <person name="Foster-Nyarko E."/>
            <person name="Jarju S."/>
            <person name="Secka A."/>
            <person name="Antonio M."/>
            <person name="Oren A."/>
            <person name="Chaudhuri R.R."/>
            <person name="La Ragione R."/>
            <person name="Hildebrand F."/>
            <person name="Pallen M.J."/>
        </authorList>
    </citation>
    <scope>NUCLEOTIDE SEQUENCE</scope>
    <source>
        <strain evidence="1">ChiGjej6B6-14162</strain>
    </source>
</reference>
<comment type="caution">
    <text evidence="1">The sequence shown here is derived from an EMBL/GenBank/DDBJ whole genome shotgun (WGS) entry which is preliminary data.</text>
</comment>
<sequence length="729" mass="83743">MPYSTIQLTLTDSTFVKGEVADSLGNFLLKDIQEGNYLLRISAMGYKTQIESININGDKVLPPCILKESEVVLNDVVITGSSFIQKKDHLLVIPDKQSQKHAFGGYDLLYNLMIPGLQVNRKDKKVTAITGEATLYINGVKADVREVENLKPKDIERVEYYTLPVTGPFVGDNAAINYITKVYRTGGYVTLDGIQNIGYTKGDYNLGAKVSDKNMTYTFFAGANMRKHGGVKLEKQESMVLPNERVDRSTRSDNAAYKNNQQYAQFKMSHDTEKHHLSASAAFVRDDTPLDQECEILRYNQDDARIDQSDNLSFHNDKKYSASLNGLFHISDVHEIKAYLTGSYSNNHYNRNYTEGDLTSITESKEDLFEFEPYIAYTFQPDASNSLYSRIWHAHKISSVSYQGDYDSWQHLWNGETVLLVDYTHQIKDKFTFMFGPGISWQNYKLHGDKLYSKFFFRTNTWIRYNIDSKQWFAGGFSMGNNQPGINYLNDVNQTIDGYKILRGNPDLDNTRYMGYSLIYEGVWHKYVNLQGRVEFNKNVHQIYNDYFLEGNKIVNSYASEGTFNTVTANLNISSRFSDNLRTNIGISYNYMYVPETAALSRHNIVGSLDVNYFIRSFAINAYLSTPEKVLDPETRAFVDRPLSYGFSVRYSGKNWMAEVGTENPFSKQLRYREYADYDVYRYDQVRTSRIYQQTAYVKLAYTFDFGKKTSRDSNDVDRGINSAILKVR</sequence>
<reference evidence="1" key="2">
    <citation type="submission" date="2021-04" db="EMBL/GenBank/DDBJ databases">
        <authorList>
            <person name="Gilroy R."/>
        </authorList>
    </citation>
    <scope>NUCLEOTIDE SEQUENCE</scope>
    <source>
        <strain evidence="1">ChiGjej6B6-14162</strain>
    </source>
</reference>
<dbReference type="Proteomes" id="UP000886740">
    <property type="component" value="Unassembled WGS sequence"/>
</dbReference>
<proteinExistence type="predicted"/>
<keyword evidence="1" id="KW-0378">Hydrolase</keyword>
<evidence type="ECO:0000313" key="2">
    <source>
        <dbReference type="Proteomes" id="UP000886740"/>
    </source>
</evidence>
<dbReference type="AlphaFoldDB" id="A0A9D1X728"/>
<dbReference type="GO" id="GO:0004180">
    <property type="term" value="F:carboxypeptidase activity"/>
    <property type="evidence" value="ECO:0007669"/>
    <property type="project" value="UniProtKB-KW"/>
</dbReference>
<keyword evidence="1" id="KW-0645">Protease</keyword>
<dbReference type="Gene3D" id="2.60.40.1120">
    <property type="entry name" value="Carboxypeptidase-like, regulatory domain"/>
    <property type="match status" value="1"/>
</dbReference>